<keyword evidence="4 6" id="KW-0472">Membrane</keyword>
<evidence type="ECO:0000313" key="8">
    <source>
        <dbReference type="EMBL" id="KAF2247684.1"/>
    </source>
</evidence>
<evidence type="ECO:0000313" key="9">
    <source>
        <dbReference type="Proteomes" id="UP000800094"/>
    </source>
</evidence>
<dbReference type="PANTHER" id="PTHR15549:SF26">
    <property type="entry name" value="AXIAL BUDDING PATTERN PROTEIN 2-RELATED"/>
    <property type="match status" value="1"/>
</dbReference>
<feature type="region of interest" description="Disordered" evidence="5">
    <location>
        <begin position="223"/>
        <end position="348"/>
    </location>
</feature>
<evidence type="ECO:0008006" key="10">
    <source>
        <dbReference type="Google" id="ProtNLM"/>
    </source>
</evidence>
<reference evidence="8" key="1">
    <citation type="journal article" date="2020" name="Stud. Mycol.">
        <title>101 Dothideomycetes genomes: a test case for predicting lifestyles and emergence of pathogens.</title>
        <authorList>
            <person name="Haridas S."/>
            <person name="Albert R."/>
            <person name="Binder M."/>
            <person name="Bloem J."/>
            <person name="Labutti K."/>
            <person name="Salamov A."/>
            <person name="Andreopoulos B."/>
            <person name="Baker S."/>
            <person name="Barry K."/>
            <person name="Bills G."/>
            <person name="Bluhm B."/>
            <person name="Cannon C."/>
            <person name="Castanera R."/>
            <person name="Culley D."/>
            <person name="Daum C."/>
            <person name="Ezra D."/>
            <person name="Gonzalez J."/>
            <person name="Henrissat B."/>
            <person name="Kuo A."/>
            <person name="Liang C."/>
            <person name="Lipzen A."/>
            <person name="Lutzoni F."/>
            <person name="Magnuson J."/>
            <person name="Mondo S."/>
            <person name="Nolan M."/>
            <person name="Ohm R."/>
            <person name="Pangilinan J."/>
            <person name="Park H.-J."/>
            <person name="Ramirez L."/>
            <person name="Alfaro M."/>
            <person name="Sun H."/>
            <person name="Tritt A."/>
            <person name="Yoshinaga Y."/>
            <person name="Zwiers L.-H."/>
            <person name="Turgeon B."/>
            <person name="Goodwin S."/>
            <person name="Spatafora J."/>
            <person name="Crous P."/>
            <person name="Grigoriev I."/>
        </authorList>
    </citation>
    <scope>NUCLEOTIDE SEQUENCE</scope>
    <source>
        <strain evidence="8">CBS 122368</strain>
    </source>
</reference>
<evidence type="ECO:0000256" key="4">
    <source>
        <dbReference type="ARBA" id="ARBA00023136"/>
    </source>
</evidence>
<dbReference type="CDD" id="cd12087">
    <property type="entry name" value="TM_EGFR-like"/>
    <property type="match status" value="1"/>
</dbReference>
<gene>
    <name evidence="8" type="ORF">BU26DRAFT_520773</name>
</gene>
<feature type="region of interest" description="Disordered" evidence="5">
    <location>
        <begin position="156"/>
        <end position="187"/>
    </location>
</feature>
<dbReference type="GO" id="GO:0016020">
    <property type="term" value="C:membrane"/>
    <property type="evidence" value="ECO:0007669"/>
    <property type="project" value="UniProtKB-SubCell"/>
</dbReference>
<dbReference type="GO" id="GO:0071944">
    <property type="term" value="C:cell periphery"/>
    <property type="evidence" value="ECO:0007669"/>
    <property type="project" value="UniProtKB-ARBA"/>
</dbReference>
<dbReference type="AlphaFoldDB" id="A0A6A6IAS5"/>
<keyword evidence="2 6" id="KW-0812">Transmembrane</keyword>
<proteinExistence type="predicted"/>
<organism evidence="8 9">
    <name type="scientific">Trematosphaeria pertusa</name>
    <dbReference type="NCBI Taxonomy" id="390896"/>
    <lineage>
        <taxon>Eukaryota</taxon>
        <taxon>Fungi</taxon>
        <taxon>Dikarya</taxon>
        <taxon>Ascomycota</taxon>
        <taxon>Pezizomycotina</taxon>
        <taxon>Dothideomycetes</taxon>
        <taxon>Pleosporomycetidae</taxon>
        <taxon>Pleosporales</taxon>
        <taxon>Massarineae</taxon>
        <taxon>Trematosphaeriaceae</taxon>
        <taxon>Trematosphaeria</taxon>
    </lineage>
</organism>
<dbReference type="NCBIfam" id="TIGR01167">
    <property type="entry name" value="LPXTG_anchor"/>
    <property type="match status" value="1"/>
</dbReference>
<feature type="signal peptide" evidence="7">
    <location>
        <begin position="1"/>
        <end position="21"/>
    </location>
</feature>
<evidence type="ECO:0000256" key="6">
    <source>
        <dbReference type="SAM" id="Phobius"/>
    </source>
</evidence>
<name>A0A6A6IAS5_9PLEO</name>
<sequence>MAGRLPITFLTVVSWGILANAVPADPTITTPAVLPRQADAAFIGWLEYNSTWYSQTCESGLTWYQSGDYAQCCPDTVASCPAPTACVGGSQIYPLGSTTITTACTGNYNNSAFSVCNTAFIFESFGDSNPKTDIVCGDSSVNWSYYRKIPATATEKSSEAPISSASPVGSAGSASKPTQSGTSNDDDGGSKAWIAGAVVGPIAGIALIAGLVFFLMRRRKNKDKSSLPQQGTAAMGPPPGVQPYTDAKPQMSPNPSYGQPSPGFNPHDSYNQQGFAGQQPTPPSSGYAQPYNPSASPPPQGSAYVQQDAKYGHYTQPSHPEAAELGAASSPTAGASHTAELPGEGTQR</sequence>
<keyword evidence="7" id="KW-0732">Signal</keyword>
<dbReference type="InterPro" id="IPR051694">
    <property type="entry name" value="Immunoregulatory_rcpt-like"/>
</dbReference>
<dbReference type="OrthoDB" id="3557178at2759"/>
<dbReference type="Proteomes" id="UP000800094">
    <property type="component" value="Unassembled WGS sequence"/>
</dbReference>
<evidence type="ECO:0000256" key="3">
    <source>
        <dbReference type="ARBA" id="ARBA00022989"/>
    </source>
</evidence>
<feature type="compositionally biased region" description="Polar residues" evidence="5">
    <location>
        <begin position="268"/>
        <end position="294"/>
    </location>
</feature>
<feature type="chain" id="PRO_5025555368" description="Mid2 domain-containing protein" evidence="7">
    <location>
        <begin position="22"/>
        <end position="348"/>
    </location>
</feature>
<evidence type="ECO:0000256" key="2">
    <source>
        <dbReference type="ARBA" id="ARBA00022692"/>
    </source>
</evidence>
<dbReference type="PANTHER" id="PTHR15549">
    <property type="entry name" value="PAIRED IMMUNOGLOBULIN-LIKE TYPE 2 RECEPTOR"/>
    <property type="match status" value="1"/>
</dbReference>
<comment type="subcellular location">
    <subcellularLocation>
        <location evidence="1">Membrane</location>
        <topology evidence="1">Single-pass membrane protein</topology>
    </subcellularLocation>
</comment>
<feature type="transmembrane region" description="Helical" evidence="6">
    <location>
        <begin position="192"/>
        <end position="216"/>
    </location>
</feature>
<accession>A0A6A6IAS5</accession>
<dbReference type="RefSeq" id="XP_033682688.1">
    <property type="nucleotide sequence ID" value="XM_033829371.1"/>
</dbReference>
<dbReference type="EMBL" id="ML987197">
    <property type="protein sequence ID" value="KAF2247684.1"/>
    <property type="molecule type" value="Genomic_DNA"/>
</dbReference>
<feature type="compositionally biased region" description="Low complexity" evidence="5">
    <location>
        <begin position="160"/>
        <end position="175"/>
    </location>
</feature>
<evidence type="ECO:0000256" key="5">
    <source>
        <dbReference type="SAM" id="MobiDB-lite"/>
    </source>
</evidence>
<protein>
    <recommendedName>
        <fullName evidence="10">Mid2 domain-containing protein</fullName>
    </recommendedName>
</protein>
<dbReference type="GeneID" id="54582701"/>
<evidence type="ECO:0000256" key="1">
    <source>
        <dbReference type="ARBA" id="ARBA00004167"/>
    </source>
</evidence>
<keyword evidence="9" id="KW-1185">Reference proteome</keyword>
<keyword evidence="3 6" id="KW-1133">Transmembrane helix</keyword>
<evidence type="ECO:0000256" key="7">
    <source>
        <dbReference type="SAM" id="SignalP"/>
    </source>
</evidence>